<keyword evidence="8" id="KW-0479">Metal-binding</keyword>
<evidence type="ECO:0000256" key="9">
    <source>
        <dbReference type="ARBA" id="ARBA00022737"/>
    </source>
</evidence>
<dbReference type="InterPro" id="IPR001841">
    <property type="entry name" value="Znf_RING"/>
</dbReference>
<keyword evidence="10 13" id="KW-0863">Zinc-finger</keyword>
<comment type="cofactor">
    <cofactor evidence="2">
        <name>Zn(2+)</name>
        <dbReference type="ChEBI" id="CHEBI:29105"/>
    </cofactor>
</comment>
<evidence type="ECO:0000256" key="1">
    <source>
        <dbReference type="ARBA" id="ARBA00001798"/>
    </source>
</evidence>
<dbReference type="GO" id="GO:0008270">
    <property type="term" value="F:zinc ion binding"/>
    <property type="evidence" value="ECO:0007669"/>
    <property type="project" value="UniProtKB-KW"/>
</dbReference>
<dbReference type="CDD" id="cd22582">
    <property type="entry name" value="BRcat_RBR_unk"/>
    <property type="match status" value="1"/>
</dbReference>
<dbReference type="PROSITE" id="PS00518">
    <property type="entry name" value="ZF_RING_1"/>
    <property type="match status" value="1"/>
</dbReference>
<dbReference type="InterPro" id="IPR002156">
    <property type="entry name" value="RNaseH_domain"/>
</dbReference>
<dbReference type="InterPro" id="IPR017907">
    <property type="entry name" value="Znf_RING_CS"/>
</dbReference>
<dbReference type="AlphaFoldDB" id="A0A8T1YAP1"/>
<feature type="region of interest" description="Disordered" evidence="14">
    <location>
        <begin position="208"/>
        <end position="254"/>
    </location>
</feature>
<evidence type="ECO:0000256" key="4">
    <source>
        <dbReference type="ARBA" id="ARBA00004906"/>
    </source>
</evidence>
<evidence type="ECO:0000256" key="3">
    <source>
        <dbReference type="ARBA" id="ARBA00003976"/>
    </source>
</evidence>
<dbReference type="EMBL" id="JAEFBK010000012">
    <property type="protein sequence ID" value="KAG7542009.1"/>
    <property type="molecule type" value="Genomic_DNA"/>
</dbReference>
<comment type="similarity">
    <text evidence="5">Belongs to the RBR family. Ariadne subfamily.</text>
</comment>
<feature type="domain" description="RING-type" evidence="15">
    <location>
        <begin position="431"/>
        <end position="477"/>
    </location>
</feature>
<reference evidence="17 18" key="1">
    <citation type="submission" date="2020-12" db="EMBL/GenBank/DDBJ databases">
        <title>Concerted genomic and epigenomic changes stabilize Arabidopsis allopolyploids.</title>
        <authorList>
            <person name="Chen Z."/>
        </authorList>
    </citation>
    <scope>NUCLEOTIDE SEQUENCE [LARGE SCALE GENOMIC DNA]</scope>
    <source>
        <strain evidence="17">Allo738</strain>
        <tissue evidence="17">Leaf</tissue>
    </source>
</reference>
<dbReference type="GO" id="GO:0016567">
    <property type="term" value="P:protein ubiquitination"/>
    <property type="evidence" value="ECO:0007669"/>
    <property type="project" value="InterPro"/>
</dbReference>
<evidence type="ECO:0000256" key="6">
    <source>
        <dbReference type="ARBA" id="ARBA00012251"/>
    </source>
</evidence>
<gene>
    <name evidence="17" type="ORF">ISN45_Aa07g020400</name>
</gene>
<sequence length="691" mass="77315">MAIRARLRNYYDLWYHGYVSVGTQDDMFPVMFDTGAHEIWVPGHLFPSAAAVDRYIEANSLTHKPGLGSVAHLRLRHRGAAFPGTITLQREIAIWDLSTYAPLMERTIFNDAEVAAAVANDLPDVHFYFTPEDYLSISSRQIEEALAASLSSGFRNPQSPLPPMVDTSGGVVMAAKNDRNGLTPEAGSEDVRLGNRGFDFGETVVEGKRHETSPVTGVRRDDRSPNIRVGNFQNTSGFGSTRRPSPVIRSQETVRPAESVGEGISKVNAAAEKFSGNVLYRLYFKGLVDETIGEGKVTNVVAGFGVAICDLSDNLLFERKGPLVDGDKNRQGAEIRALARGLTEALMLRIKHIAIFCHSYPIFQFVIGKWVPKQKKIIMLMSELQRIRQQFTVSQLVLVATNEVKFAYKLATESIVYQLTPHEDPRPKEHCIFCYNDTGAELMFSVNRCRHRLCFQCLKLQVEVKLLQGMLPTCPHDGCKSKLDIDACNKLLCPKLSEIWKHRIKENAIPVTERVYCPYPRCSALMSKTKISVSAKSLLSAYPGSGFRRCVECCGLFCVDCKVPWHGELSCTEYKRSHPNLLADDVKLKSLANHYMWRQCGKCQHMIELSDGCNQITCRCGFELCYNCGSGWNKKMGTCTKLCPPWNDLPDDFYDGMGYHHELPVHASANREGQAGEPGQSHHFPRNNAQF</sequence>
<dbReference type="GO" id="GO:0003676">
    <property type="term" value="F:nucleic acid binding"/>
    <property type="evidence" value="ECO:0007669"/>
    <property type="project" value="InterPro"/>
</dbReference>
<evidence type="ECO:0000256" key="12">
    <source>
        <dbReference type="ARBA" id="ARBA00022833"/>
    </source>
</evidence>
<evidence type="ECO:0000256" key="8">
    <source>
        <dbReference type="ARBA" id="ARBA00022723"/>
    </source>
</evidence>
<feature type="domain" description="RING-type" evidence="16">
    <location>
        <begin position="427"/>
        <end position="649"/>
    </location>
</feature>
<dbReference type="EC" id="2.3.2.31" evidence="6"/>
<dbReference type="InterPro" id="IPR002867">
    <property type="entry name" value="IBR_dom"/>
</dbReference>
<evidence type="ECO:0000313" key="18">
    <source>
        <dbReference type="Proteomes" id="UP000694240"/>
    </source>
</evidence>
<proteinExistence type="inferred from homology"/>
<keyword evidence="12" id="KW-0862">Zinc</keyword>
<evidence type="ECO:0000259" key="15">
    <source>
        <dbReference type="PROSITE" id="PS50089"/>
    </source>
</evidence>
<comment type="function">
    <text evidence="3">Might act as an E3 ubiquitin-protein ligase, or as part of E3 complex, which accepts ubiquitin from specific E2 ubiquitin-conjugating enzymes and then transfers it to substrates.</text>
</comment>
<dbReference type="GO" id="GO:0061630">
    <property type="term" value="F:ubiquitin protein ligase activity"/>
    <property type="evidence" value="ECO:0007669"/>
    <property type="project" value="UniProtKB-EC"/>
</dbReference>
<organism evidence="17 18">
    <name type="scientific">Arabidopsis thaliana x Arabidopsis arenosa</name>
    <dbReference type="NCBI Taxonomy" id="1240361"/>
    <lineage>
        <taxon>Eukaryota</taxon>
        <taxon>Viridiplantae</taxon>
        <taxon>Streptophyta</taxon>
        <taxon>Embryophyta</taxon>
        <taxon>Tracheophyta</taxon>
        <taxon>Spermatophyta</taxon>
        <taxon>Magnoliopsida</taxon>
        <taxon>eudicotyledons</taxon>
        <taxon>Gunneridae</taxon>
        <taxon>Pentapetalae</taxon>
        <taxon>rosids</taxon>
        <taxon>malvids</taxon>
        <taxon>Brassicales</taxon>
        <taxon>Brassicaceae</taxon>
        <taxon>Camelineae</taxon>
        <taxon>Arabidopsis</taxon>
    </lineage>
</organism>
<feature type="compositionally biased region" description="Polar residues" evidence="14">
    <location>
        <begin position="231"/>
        <end position="253"/>
    </location>
</feature>
<dbReference type="FunFam" id="3.30.420.10:FF:000076">
    <property type="entry name" value="RBR-type E3 ubiquitin transferase"/>
    <property type="match status" value="1"/>
</dbReference>
<dbReference type="InterPro" id="IPR044066">
    <property type="entry name" value="TRIAD_supradom"/>
</dbReference>
<evidence type="ECO:0000313" key="17">
    <source>
        <dbReference type="EMBL" id="KAG7542009.1"/>
    </source>
</evidence>
<dbReference type="Pfam" id="PF13456">
    <property type="entry name" value="RVT_3"/>
    <property type="match status" value="1"/>
</dbReference>
<evidence type="ECO:0000256" key="2">
    <source>
        <dbReference type="ARBA" id="ARBA00001947"/>
    </source>
</evidence>
<dbReference type="GO" id="GO:0004523">
    <property type="term" value="F:RNA-DNA hybrid ribonuclease activity"/>
    <property type="evidence" value="ECO:0007669"/>
    <property type="project" value="InterPro"/>
</dbReference>
<feature type="region of interest" description="Disordered" evidence="14">
    <location>
        <begin position="670"/>
        <end position="691"/>
    </location>
</feature>
<comment type="catalytic activity">
    <reaction evidence="1">
        <text>[E2 ubiquitin-conjugating enzyme]-S-ubiquitinyl-L-cysteine + [acceptor protein]-L-lysine = [E2 ubiquitin-conjugating enzyme]-L-cysteine + [acceptor protein]-N(6)-ubiquitinyl-L-lysine.</text>
        <dbReference type="EC" id="2.3.2.31"/>
    </reaction>
</comment>
<evidence type="ECO:0000256" key="13">
    <source>
        <dbReference type="PROSITE-ProRule" id="PRU00175"/>
    </source>
</evidence>
<accession>A0A8T1YAP1</accession>
<evidence type="ECO:0000256" key="14">
    <source>
        <dbReference type="SAM" id="MobiDB-lite"/>
    </source>
</evidence>
<dbReference type="PROSITE" id="PS51873">
    <property type="entry name" value="TRIAD"/>
    <property type="match status" value="1"/>
</dbReference>
<keyword evidence="18" id="KW-1185">Reference proteome</keyword>
<keyword evidence="11" id="KW-0833">Ubl conjugation pathway</keyword>
<comment type="pathway">
    <text evidence="4">Protein modification; protein ubiquitination.</text>
</comment>
<evidence type="ECO:0000259" key="16">
    <source>
        <dbReference type="PROSITE" id="PS51873"/>
    </source>
</evidence>
<protein>
    <recommendedName>
        <fullName evidence="6">RBR-type E3 ubiquitin transferase</fullName>
        <ecNumber evidence="6">2.3.2.31</ecNumber>
    </recommendedName>
</protein>
<dbReference type="PROSITE" id="PS50089">
    <property type="entry name" value="ZF_RING_2"/>
    <property type="match status" value="1"/>
</dbReference>
<comment type="caution">
    <text evidence="17">The sequence shown here is derived from an EMBL/GenBank/DDBJ whole genome shotgun (WGS) entry which is preliminary data.</text>
</comment>
<dbReference type="Pfam" id="PF01485">
    <property type="entry name" value="IBR"/>
    <property type="match status" value="2"/>
</dbReference>
<dbReference type="PANTHER" id="PTHR11685">
    <property type="entry name" value="RBR FAMILY RING FINGER AND IBR DOMAIN-CONTAINING"/>
    <property type="match status" value="1"/>
</dbReference>
<evidence type="ECO:0000256" key="11">
    <source>
        <dbReference type="ARBA" id="ARBA00022786"/>
    </source>
</evidence>
<dbReference type="SMART" id="SM00647">
    <property type="entry name" value="IBR"/>
    <property type="match status" value="2"/>
</dbReference>
<keyword evidence="7" id="KW-0808">Transferase</keyword>
<feature type="compositionally biased region" description="Basic and acidic residues" evidence="14">
    <location>
        <begin position="208"/>
        <end position="225"/>
    </location>
</feature>
<dbReference type="Proteomes" id="UP000694240">
    <property type="component" value="Chromosome 12"/>
</dbReference>
<evidence type="ECO:0000256" key="10">
    <source>
        <dbReference type="ARBA" id="ARBA00022771"/>
    </source>
</evidence>
<evidence type="ECO:0000256" key="7">
    <source>
        <dbReference type="ARBA" id="ARBA00022679"/>
    </source>
</evidence>
<dbReference type="InterPro" id="IPR031127">
    <property type="entry name" value="E3_UB_ligase_RBR"/>
</dbReference>
<evidence type="ECO:0000256" key="5">
    <source>
        <dbReference type="ARBA" id="ARBA00005884"/>
    </source>
</evidence>
<dbReference type="CDD" id="cd22584">
    <property type="entry name" value="Rcat_RBR_unk"/>
    <property type="match status" value="1"/>
</dbReference>
<name>A0A8T1YAP1_9BRAS</name>
<keyword evidence="9" id="KW-0677">Repeat</keyword>